<dbReference type="EMBL" id="RJVU01037189">
    <property type="protein sequence ID" value="ROL46738.1"/>
    <property type="molecule type" value="Genomic_DNA"/>
</dbReference>
<organism evidence="1 2">
    <name type="scientific">Anabarilius grahami</name>
    <name type="common">Kanglang fish</name>
    <name type="synonym">Barilius grahami</name>
    <dbReference type="NCBI Taxonomy" id="495550"/>
    <lineage>
        <taxon>Eukaryota</taxon>
        <taxon>Metazoa</taxon>
        <taxon>Chordata</taxon>
        <taxon>Craniata</taxon>
        <taxon>Vertebrata</taxon>
        <taxon>Euteleostomi</taxon>
        <taxon>Actinopterygii</taxon>
        <taxon>Neopterygii</taxon>
        <taxon>Teleostei</taxon>
        <taxon>Ostariophysi</taxon>
        <taxon>Cypriniformes</taxon>
        <taxon>Xenocyprididae</taxon>
        <taxon>Xenocypridinae</taxon>
        <taxon>Xenocypridinae incertae sedis</taxon>
        <taxon>Anabarilius</taxon>
    </lineage>
</organism>
<proteinExistence type="predicted"/>
<comment type="caution">
    <text evidence="1">The sequence shown here is derived from an EMBL/GenBank/DDBJ whole genome shotgun (WGS) entry which is preliminary data.</text>
</comment>
<evidence type="ECO:0000313" key="1">
    <source>
        <dbReference type="EMBL" id="ROL46738.1"/>
    </source>
</evidence>
<dbReference type="AlphaFoldDB" id="A0A3N0YLX8"/>
<evidence type="ECO:0000313" key="2">
    <source>
        <dbReference type="Proteomes" id="UP000281406"/>
    </source>
</evidence>
<keyword evidence="2" id="KW-1185">Reference proteome</keyword>
<sequence length="130" mass="14663">MRRHRGAGPVRLHAGYQTARIGLCPAIEHAAQPARYSNLKQPLKSFNSQMAVCFGGNELPLTPASRKPALICRQTCQEDHAEEKNIPTQTTQSLTNNLQTDIRLVWRSKKRANDVMWTEMDFAQVEVCSE</sequence>
<reference evidence="1 2" key="1">
    <citation type="submission" date="2018-10" db="EMBL/GenBank/DDBJ databases">
        <title>Genome assembly for a Yunnan-Guizhou Plateau 3E fish, Anabarilius grahami (Regan), and its evolutionary and genetic applications.</title>
        <authorList>
            <person name="Jiang W."/>
        </authorList>
    </citation>
    <scope>NUCLEOTIDE SEQUENCE [LARGE SCALE GENOMIC DNA]</scope>
    <source>
        <strain evidence="1">AG-KIZ</strain>
        <tissue evidence="1">Muscle</tissue>
    </source>
</reference>
<name>A0A3N0YLX8_ANAGA</name>
<accession>A0A3N0YLX8</accession>
<protein>
    <submittedName>
        <fullName evidence="1">Uncharacterized protein</fullName>
    </submittedName>
</protein>
<dbReference type="Proteomes" id="UP000281406">
    <property type="component" value="Unassembled WGS sequence"/>
</dbReference>
<gene>
    <name evidence="1" type="ORF">DPX16_12631</name>
</gene>